<evidence type="ECO:0000313" key="12">
    <source>
        <dbReference type="EMBL" id="CAH1991265.1"/>
    </source>
</evidence>
<dbReference type="OrthoDB" id="497541at2759"/>
<dbReference type="EMBL" id="CAKOFQ010007109">
    <property type="protein sequence ID" value="CAH1991265.1"/>
    <property type="molecule type" value="Genomic_DNA"/>
</dbReference>
<reference evidence="12" key="1">
    <citation type="submission" date="2022-03" db="EMBL/GenBank/DDBJ databases">
        <authorList>
            <person name="Sayadi A."/>
        </authorList>
    </citation>
    <scope>NUCLEOTIDE SEQUENCE</scope>
</reference>
<evidence type="ECO:0000256" key="7">
    <source>
        <dbReference type="ARBA" id="ARBA00022824"/>
    </source>
</evidence>
<keyword evidence="6 10" id="KW-0812">Transmembrane</keyword>
<keyword evidence="7 10" id="KW-0256">Endoplasmic reticulum</keyword>
<comment type="subcellular location">
    <subcellularLocation>
        <location evidence="1 10">Endoplasmic reticulum membrane</location>
        <topology evidence="1 10">Multi-pass membrane protein</topology>
    </subcellularLocation>
</comment>
<accession>A0A9P0LE07</accession>
<name>A0A9P0LE07_ACAOB</name>
<dbReference type="GO" id="GO:0000026">
    <property type="term" value="F:alpha-1,2-mannosyltransferase activity"/>
    <property type="evidence" value="ECO:0007669"/>
    <property type="project" value="TreeGrafter"/>
</dbReference>
<gene>
    <name evidence="12" type="ORF">ACAOBT_LOCUS20154</name>
</gene>
<evidence type="ECO:0000256" key="8">
    <source>
        <dbReference type="ARBA" id="ARBA00022989"/>
    </source>
</evidence>
<feature type="compositionally biased region" description="Polar residues" evidence="11">
    <location>
        <begin position="29"/>
        <end position="39"/>
    </location>
</feature>
<evidence type="ECO:0000256" key="9">
    <source>
        <dbReference type="ARBA" id="ARBA00023136"/>
    </source>
</evidence>
<feature type="transmembrane region" description="Helical" evidence="10">
    <location>
        <begin position="293"/>
        <end position="313"/>
    </location>
</feature>
<keyword evidence="5" id="KW-0808">Transferase</keyword>
<organism evidence="12 13">
    <name type="scientific">Acanthoscelides obtectus</name>
    <name type="common">Bean weevil</name>
    <name type="synonym">Bruchus obtectus</name>
    <dbReference type="NCBI Taxonomy" id="200917"/>
    <lineage>
        <taxon>Eukaryota</taxon>
        <taxon>Metazoa</taxon>
        <taxon>Ecdysozoa</taxon>
        <taxon>Arthropoda</taxon>
        <taxon>Hexapoda</taxon>
        <taxon>Insecta</taxon>
        <taxon>Pterygota</taxon>
        <taxon>Neoptera</taxon>
        <taxon>Endopterygota</taxon>
        <taxon>Coleoptera</taxon>
        <taxon>Polyphaga</taxon>
        <taxon>Cucujiformia</taxon>
        <taxon>Chrysomeloidea</taxon>
        <taxon>Chrysomelidae</taxon>
        <taxon>Bruchinae</taxon>
        <taxon>Bruchini</taxon>
        <taxon>Acanthoscelides</taxon>
    </lineage>
</organism>
<feature type="transmembrane region" description="Helical" evidence="10">
    <location>
        <begin position="127"/>
        <end position="147"/>
    </location>
</feature>
<feature type="transmembrane region" description="Helical" evidence="10">
    <location>
        <begin position="204"/>
        <end position="229"/>
    </location>
</feature>
<feature type="region of interest" description="Disordered" evidence="11">
    <location>
        <begin position="1"/>
        <end position="41"/>
    </location>
</feature>
<comment type="similarity">
    <text evidence="3 10">Belongs to the glycosyltransferase 22 family.</text>
</comment>
<evidence type="ECO:0000256" key="2">
    <source>
        <dbReference type="ARBA" id="ARBA00004922"/>
    </source>
</evidence>
<feature type="transmembrane region" description="Helical" evidence="10">
    <location>
        <begin position="334"/>
        <end position="353"/>
    </location>
</feature>
<keyword evidence="8 10" id="KW-1133">Transmembrane helix</keyword>
<dbReference type="PANTHER" id="PTHR22760">
    <property type="entry name" value="GLYCOSYLTRANSFERASE"/>
    <property type="match status" value="1"/>
</dbReference>
<keyword evidence="13" id="KW-1185">Reference proteome</keyword>
<dbReference type="InterPro" id="IPR005599">
    <property type="entry name" value="GPI_mannosylTrfase"/>
</dbReference>
<evidence type="ECO:0000256" key="4">
    <source>
        <dbReference type="ARBA" id="ARBA00022676"/>
    </source>
</evidence>
<evidence type="ECO:0000256" key="10">
    <source>
        <dbReference type="RuleBase" id="RU363075"/>
    </source>
</evidence>
<sequence length="597" mass="68710">MTKSQLSFRLRQNGPQSSRKEPRKKTPAKIQSASKQESNGPGILFPAGDTAFKTLLSARFCAAIWSHISDCDETFNYWEPMHYLIFGSGLQTWEYSPAYALRSYFYLMVHAAPAWIYHKILSPNPLLMFYFIRCLLGFVCAAAEVYFYKAVCKEFGVHIGRICLTFQVFSAGMFISSTALLPSSFAMYTCAAACAAWWQQRFALAVFFTALGSLLGWPFAALLGVPIAFDMLVRKQLYLDFLFWSLISAVVVLGPMVIVDSMLYGRLTIAPLNLVKYNVFGGSGPELYGTEPFSYYILNGFVNFNFVWVLALLSPLAIMMHHFFVPVKNKCTLYLPYWLSLSPMYLWLAVMMFQAHKEERFLFPIYPFICLSGAVTTDILQKLCFRVYSMVKKVPLGTHYLDKTIFLMISVMAITSCLGVSRVFALYRNYHAPFDLMMELNRYPTETKMPPKAQVQVCFGKDWHRYPSTFFLPNTNWHVRFVKSEFDGMLPAPYSSALNSTALVHEYFNDQNREEPSLYFDVDKCHFMVDLDLGTETELEPIYANKTDRWKVMKSYLFLNAKLSDRYFRVFYVPFVSDKYVVYGNFSLLQSTKLKIK</sequence>
<dbReference type="PANTHER" id="PTHR22760:SF2">
    <property type="entry name" value="ALPHA-1,2-MANNOSYLTRANSFERASE ALG9"/>
    <property type="match status" value="1"/>
</dbReference>
<dbReference type="GO" id="GO:0006487">
    <property type="term" value="P:protein N-linked glycosylation"/>
    <property type="evidence" value="ECO:0007669"/>
    <property type="project" value="TreeGrafter"/>
</dbReference>
<comment type="caution">
    <text evidence="12">The sequence shown here is derived from an EMBL/GenBank/DDBJ whole genome shotgun (WGS) entry which is preliminary data.</text>
</comment>
<protein>
    <recommendedName>
        <fullName evidence="10">Mannosyltransferase</fullName>
        <ecNumber evidence="10">2.4.1.-</ecNumber>
    </recommendedName>
</protein>
<evidence type="ECO:0000256" key="3">
    <source>
        <dbReference type="ARBA" id="ARBA00007063"/>
    </source>
</evidence>
<feature type="transmembrane region" description="Helical" evidence="10">
    <location>
        <begin position="405"/>
        <end position="427"/>
    </location>
</feature>
<dbReference type="Pfam" id="PF03901">
    <property type="entry name" value="Glyco_transf_22"/>
    <property type="match status" value="1"/>
</dbReference>
<evidence type="ECO:0000256" key="5">
    <source>
        <dbReference type="ARBA" id="ARBA00022679"/>
    </source>
</evidence>
<keyword evidence="4 10" id="KW-0328">Glycosyltransferase</keyword>
<comment type="pathway">
    <text evidence="2">Protein modification; protein glycosylation.</text>
</comment>
<evidence type="ECO:0000256" key="11">
    <source>
        <dbReference type="SAM" id="MobiDB-lite"/>
    </source>
</evidence>
<evidence type="ECO:0000256" key="6">
    <source>
        <dbReference type="ARBA" id="ARBA00022692"/>
    </source>
</evidence>
<feature type="transmembrane region" description="Helical" evidence="10">
    <location>
        <begin position="365"/>
        <end position="385"/>
    </location>
</feature>
<dbReference type="GO" id="GO:0005789">
    <property type="term" value="C:endoplasmic reticulum membrane"/>
    <property type="evidence" value="ECO:0007669"/>
    <property type="project" value="UniProtKB-SubCell"/>
</dbReference>
<evidence type="ECO:0000313" key="13">
    <source>
        <dbReference type="Proteomes" id="UP001152888"/>
    </source>
</evidence>
<dbReference type="EC" id="2.4.1.-" evidence="10"/>
<proteinExistence type="inferred from homology"/>
<dbReference type="Proteomes" id="UP001152888">
    <property type="component" value="Unassembled WGS sequence"/>
</dbReference>
<feature type="transmembrane region" description="Helical" evidence="10">
    <location>
        <begin position="241"/>
        <end position="264"/>
    </location>
</feature>
<keyword evidence="9 10" id="KW-0472">Membrane</keyword>
<feature type="transmembrane region" description="Helical" evidence="10">
    <location>
        <begin position="168"/>
        <end position="198"/>
    </location>
</feature>
<evidence type="ECO:0000256" key="1">
    <source>
        <dbReference type="ARBA" id="ARBA00004477"/>
    </source>
</evidence>
<dbReference type="AlphaFoldDB" id="A0A9P0LE07"/>